<dbReference type="InterPro" id="IPR011990">
    <property type="entry name" value="TPR-like_helical_dom_sf"/>
</dbReference>
<evidence type="ECO:0000256" key="2">
    <source>
        <dbReference type="ARBA" id="ARBA00022803"/>
    </source>
</evidence>
<evidence type="ECO:0000256" key="1">
    <source>
        <dbReference type="ARBA" id="ARBA00022737"/>
    </source>
</evidence>
<keyword evidence="2" id="KW-0802">TPR repeat</keyword>
<dbReference type="AlphaFoldDB" id="A0A2T0FG82"/>
<dbReference type="Pfam" id="PF18972">
    <property type="entry name" value="Wheel"/>
    <property type="match status" value="1"/>
</dbReference>
<gene>
    <name evidence="5" type="ORF">B9G98_01610</name>
</gene>
<dbReference type="GeneID" id="36515359"/>
<dbReference type="GO" id="GO:0005634">
    <property type="term" value="C:nucleus"/>
    <property type="evidence" value="ECO:0007669"/>
    <property type="project" value="TreeGrafter"/>
</dbReference>
<feature type="domain" description="Cns1/TTC4 wheel" evidence="4">
    <location>
        <begin position="237"/>
        <end position="349"/>
    </location>
</feature>
<accession>A0A2T0FG82</accession>
<dbReference type="GO" id="GO:0005829">
    <property type="term" value="C:cytosol"/>
    <property type="evidence" value="ECO:0007669"/>
    <property type="project" value="TreeGrafter"/>
</dbReference>
<dbReference type="InterPro" id="IPR019734">
    <property type="entry name" value="TPR_rpt"/>
</dbReference>
<dbReference type="GO" id="GO:0051879">
    <property type="term" value="F:Hsp90 protein binding"/>
    <property type="evidence" value="ECO:0007669"/>
    <property type="project" value="InterPro"/>
</dbReference>
<dbReference type="STRING" id="45607.A0A2T0FG82"/>
<proteinExistence type="inferred from homology"/>
<keyword evidence="1" id="KW-0677">Repeat</keyword>
<dbReference type="SMART" id="SM00028">
    <property type="entry name" value="TPR"/>
    <property type="match status" value="3"/>
</dbReference>
<dbReference type="PANTHER" id="PTHR46035:SF1">
    <property type="entry name" value="TETRATRICOPEPTIDE REPEAT PROTEIN 4"/>
    <property type="match status" value="1"/>
</dbReference>
<name>A0A2T0FG82_9ASCO</name>
<comment type="caution">
    <text evidence="5">The sequence shown here is derived from an EMBL/GenBank/DDBJ whole genome shotgun (WGS) entry which is preliminary data.</text>
</comment>
<keyword evidence="6" id="KW-1185">Reference proteome</keyword>
<dbReference type="InterPro" id="IPR044059">
    <property type="entry name" value="Csn1/TTC4_wheel"/>
</dbReference>
<organism evidence="5 6">
    <name type="scientific">Wickerhamiella sorbophila</name>
    <dbReference type="NCBI Taxonomy" id="45607"/>
    <lineage>
        <taxon>Eukaryota</taxon>
        <taxon>Fungi</taxon>
        <taxon>Dikarya</taxon>
        <taxon>Ascomycota</taxon>
        <taxon>Saccharomycotina</taxon>
        <taxon>Dipodascomycetes</taxon>
        <taxon>Dipodascales</taxon>
        <taxon>Trichomonascaceae</taxon>
        <taxon>Wickerhamiella</taxon>
    </lineage>
</organism>
<reference evidence="5 6" key="1">
    <citation type="submission" date="2017-04" db="EMBL/GenBank/DDBJ databases">
        <title>Genome sequencing of [Candida] sorbophila.</title>
        <authorList>
            <person name="Ahn J.O."/>
        </authorList>
    </citation>
    <scope>NUCLEOTIDE SEQUENCE [LARGE SCALE GENOMIC DNA]</scope>
    <source>
        <strain evidence="5 6">DS02</strain>
    </source>
</reference>
<evidence type="ECO:0000313" key="5">
    <source>
        <dbReference type="EMBL" id="PRT53990.1"/>
    </source>
</evidence>
<evidence type="ECO:0000256" key="3">
    <source>
        <dbReference type="ARBA" id="ARBA00023602"/>
    </source>
</evidence>
<dbReference type="CDD" id="cd21381">
    <property type="entry name" value="CTWD_TTC4"/>
    <property type="match status" value="1"/>
</dbReference>
<dbReference type="OrthoDB" id="420195at2759"/>
<dbReference type="Gene3D" id="1.25.40.10">
    <property type="entry name" value="Tetratricopeptide repeat domain"/>
    <property type="match status" value="1"/>
</dbReference>
<dbReference type="EMBL" id="NDIQ01000001">
    <property type="protein sequence ID" value="PRT53990.1"/>
    <property type="molecule type" value="Genomic_DNA"/>
</dbReference>
<dbReference type="SUPFAM" id="SSF48452">
    <property type="entry name" value="TPR-like"/>
    <property type="match status" value="1"/>
</dbReference>
<sequence length="362" mass="40736">MDTSAPLKDILEEYKDKPVDHVLKELNKVPFFMTEMPDEENPAVEALKAMAYEGEPHEIAQNFRNQGNDCFKLKQYKDAIAFYTKALDQSCRVDEIELACLGNRAQANLELKNFRRAINDCTKVLDRDPKNVKAWYRSSKAFLLLDRSDEAIVCADYGLQCDPGSADLQTIKNSAATRRQKLRDMEEARRLRQEQAELQQKTLNLALASRGFTRAFAEADADHRRAAGELKCQLENPNDATSHLSVPALLLYPLSLESDIVEQASETDTVGGLLEMVFTQPPPWATADYRLGNLEVYAQTRTGGLAKAPLKASLAKLFGTQKPDIIMIDDLARLYVVPKNQASQWLSTWDKQQAQSQLSYSN</sequence>
<dbReference type="GO" id="GO:0030544">
    <property type="term" value="F:Hsp70 protein binding"/>
    <property type="evidence" value="ECO:0007669"/>
    <property type="project" value="TreeGrafter"/>
</dbReference>
<dbReference type="RefSeq" id="XP_024663936.1">
    <property type="nucleotide sequence ID" value="XM_024808168.1"/>
</dbReference>
<dbReference type="PANTHER" id="PTHR46035">
    <property type="entry name" value="TETRATRICOPEPTIDE REPEAT PROTEIN 4"/>
    <property type="match status" value="1"/>
</dbReference>
<dbReference type="Proteomes" id="UP000238350">
    <property type="component" value="Unassembled WGS sequence"/>
</dbReference>
<dbReference type="GO" id="GO:0006457">
    <property type="term" value="P:protein folding"/>
    <property type="evidence" value="ECO:0007669"/>
    <property type="project" value="TreeGrafter"/>
</dbReference>
<protein>
    <submittedName>
        <fullName evidence="5">Hsp70/Hsp90 co-chaperone CNS1</fullName>
    </submittedName>
</protein>
<evidence type="ECO:0000259" key="4">
    <source>
        <dbReference type="Pfam" id="PF18972"/>
    </source>
</evidence>
<evidence type="ECO:0000313" key="6">
    <source>
        <dbReference type="Proteomes" id="UP000238350"/>
    </source>
</evidence>
<comment type="similarity">
    <text evidence="3">Belongs to the TTC4 family.</text>
</comment>
<dbReference type="Pfam" id="PF13181">
    <property type="entry name" value="TPR_8"/>
    <property type="match status" value="1"/>
</dbReference>